<dbReference type="EMBL" id="AKHW03004962">
    <property type="protein sequence ID" value="KYO28242.1"/>
    <property type="molecule type" value="Genomic_DNA"/>
</dbReference>
<evidence type="ECO:0000256" key="3">
    <source>
        <dbReference type="SAM" id="SignalP"/>
    </source>
</evidence>
<dbReference type="GO" id="GO:0019903">
    <property type="term" value="F:protein phosphatase binding"/>
    <property type="evidence" value="ECO:0007669"/>
    <property type="project" value="TreeGrafter"/>
</dbReference>
<keyword evidence="6" id="KW-1185">Reference proteome</keyword>
<dbReference type="GO" id="GO:0050859">
    <property type="term" value="P:negative regulation of B cell receptor signaling pathway"/>
    <property type="evidence" value="ECO:0007669"/>
    <property type="project" value="TreeGrafter"/>
</dbReference>
<dbReference type="OrthoDB" id="6250964at2759"/>
<dbReference type="SUPFAM" id="SSF48726">
    <property type="entry name" value="Immunoglobulin"/>
    <property type="match status" value="6"/>
</dbReference>
<feature type="domain" description="Ig-like" evidence="4">
    <location>
        <begin position="609"/>
        <end position="692"/>
    </location>
</feature>
<dbReference type="Pfam" id="PF13927">
    <property type="entry name" value="Ig_3"/>
    <property type="match status" value="2"/>
</dbReference>
<name>A0A151MUR3_ALLMI</name>
<dbReference type="InterPro" id="IPR007110">
    <property type="entry name" value="Ig-like_dom"/>
</dbReference>
<dbReference type="GO" id="GO:0005769">
    <property type="term" value="C:early endosome"/>
    <property type="evidence" value="ECO:0007669"/>
    <property type="project" value="TreeGrafter"/>
</dbReference>
<dbReference type="PANTHER" id="PTHR46958:SF1">
    <property type="entry name" value="B-CELL RECEPTOR CD22"/>
    <property type="match status" value="1"/>
</dbReference>
<dbReference type="KEGG" id="amj:106739625"/>
<dbReference type="Proteomes" id="UP000050525">
    <property type="component" value="Unassembled WGS sequence"/>
</dbReference>
<dbReference type="GO" id="GO:0030888">
    <property type="term" value="P:regulation of B cell proliferation"/>
    <property type="evidence" value="ECO:0007669"/>
    <property type="project" value="TreeGrafter"/>
</dbReference>
<feature type="transmembrane region" description="Helical" evidence="2">
    <location>
        <begin position="703"/>
        <end position="725"/>
    </location>
</feature>
<dbReference type="SMART" id="SM00408">
    <property type="entry name" value="IGc2"/>
    <property type="match status" value="5"/>
</dbReference>
<dbReference type="GO" id="GO:0009897">
    <property type="term" value="C:external side of plasma membrane"/>
    <property type="evidence" value="ECO:0007669"/>
    <property type="project" value="TreeGrafter"/>
</dbReference>
<evidence type="ECO:0000313" key="6">
    <source>
        <dbReference type="Proteomes" id="UP000050525"/>
    </source>
</evidence>
<keyword evidence="5" id="KW-0675">Receptor</keyword>
<dbReference type="CDD" id="cd00096">
    <property type="entry name" value="Ig"/>
    <property type="match status" value="1"/>
</dbReference>
<dbReference type="RefSeq" id="XP_019352188.1">
    <property type="nucleotide sequence ID" value="XM_019496643.2"/>
</dbReference>
<dbReference type="GO" id="GO:0070062">
    <property type="term" value="C:extracellular exosome"/>
    <property type="evidence" value="ECO:0007669"/>
    <property type="project" value="TreeGrafter"/>
</dbReference>
<dbReference type="AlphaFoldDB" id="A0A151MUR3"/>
<accession>A0A151MUR3</accession>
<dbReference type="InterPro" id="IPR013783">
    <property type="entry name" value="Ig-like_fold"/>
</dbReference>
<protein>
    <submittedName>
        <fullName evidence="5">B-cell receptor CD22</fullName>
    </submittedName>
</protein>
<evidence type="ECO:0000256" key="1">
    <source>
        <dbReference type="SAM" id="MobiDB-lite"/>
    </source>
</evidence>
<dbReference type="InterPro" id="IPR003598">
    <property type="entry name" value="Ig_sub2"/>
</dbReference>
<keyword evidence="2" id="KW-0812">Transmembrane</keyword>
<dbReference type="SMART" id="SM00409">
    <property type="entry name" value="IG"/>
    <property type="match status" value="6"/>
</dbReference>
<dbReference type="InterPro" id="IPR003599">
    <property type="entry name" value="Ig_sub"/>
</dbReference>
<organism evidence="5 6">
    <name type="scientific">Alligator mississippiensis</name>
    <name type="common">American alligator</name>
    <dbReference type="NCBI Taxonomy" id="8496"/>
    <lineage>
        <taxon>Eukaryota</taxon>
        <taxon>Metazoa</taxon>
        <taxon>Chordata</taxon>
        <taxon>Craniata</taxon>
        <taxon>Vertebrata</taxon>
        <taxon>Euteleostomi</taxon>
        <taxon>Archelosauria</taxon>
        <taxon>Archosauria</taxon>
        <taxon>Crocodylia</taxon>
        <taxon>Alligatoridae</taxon>
        <taxon>Alligatorinae</taxon>
        <taxon>Alligator</taxon>
    </lineage>
</organism>
<feature type="chain" id="PRO_5012926901" evidence="3">
    <location>
        <begin position="16"/>
        <end position="873"/>
    </location>
</feature>
<dbReference type="Pfam" id="PF13895">
    <property type="entry name" value="Ig_2"/>
    <property type="match status" value="3"/>
</dbReference>
<evidence type="ECO:0000259" key="4">
    <source>
        <dbReference type="PROSITE" id="PS50835"/>
    </source>
</evidence>
<dbReference type="GO" id="GO:0042609">
    <property type="term" value="F:CD4 receptor binding"/>
    <property type="evidence" value="ECO:0007669"/>
    <property type="project" value="TreeGrafter"/>
</dbReference>
<feature type="domain" description="Ig-like" evidence="4">
    <location>
        <begin position="519"/>
        <end position="604"/>
    </location>
</feature>
<reference evidence="5 6" key="1">
    <citation type="journal article" date="2012" name="Genome Biol.">
        <title>Sequencing three crocodilian genomes to illuminate the evolution of archosaurs and amniotes.</title>
        <authorList>
            <person name="St John J.A."/>
            <person name="Braun E.L."/>
            <person name="Isberg S.R."/>
            <person name="Miles L.G."/>
            <person name="Chong A.Y."/>
            <person name="Gongora J."/>
            <person name="Dalzell P."/>
            <person name="Moran C."/>
            <person name="Bed'hom B."/>
            <person name="Abzhanov A."/>
            <person name="Burgess S.C."/>
            <person name="Cooksey A.M."/>
            <person name="Castoe T.A."/>
            <person name="Crawford N.G."/>
            <person name="Densmore L.D."/>
            <person name="Drew J.C."/>
            <person name="Edwards S.V."/>
            <person name="Faircloth B.C."/>
            <person name="Fujita M.K."/>
            <person name="Greenwold M.J."/>
            <person name="Hoffmann F.G."/>
            <person name="Howard J.M."/>
            <person name="Iguchi T."/>
            <person name="Janes D.E."/>
            <person name="Khan S.Y."/>
            <person name="Kohno S."/>
            <person name="de Koning A.J."/>
            <person name="Lance S.L."/>
            <person name="McCarthy F.M."/>
            <person name="McCormack J.E."/>
            <person name="Merchant M.E."/>
            <person name="Peterson D.G."/>
            <person name="Pollock D.D."/>
            <person name="Pourmand N."/>
            <person name="Raney B.J."/>
            <person name="Roessler K.A."/>
            <person name="Sanford J.R."/>
            <person name="Sawyer R.H."/>
            <person name="Schmidt C.J."/>
            <person name="Triplett E.W."/>
            <person name="Tuberville T.D."/>
            <person name="Venegas-Anaya M."/>
            <person name="Howard J.T."/>
            <person name="Jarvis E.D."/>
            <person name="Guillette L.J.Jr."/>
            <person name="Glenn T.C."/>
            <person name="Green R.E."/>
            <person name="Ray D.A."/>
        </authorList>
    </citation>
    <scope>NUCLEOTIDE SEQUENCE [LARGE SCALE GENOMIC DNA]</scope>
    <source>
        <strain evidence="5">KSC_2009_1</strain>
    </source>
</reference>
<dbReference type="GO" id="GO:0033691">
    <property type="term" value="F:sialic acid binding"/>
    <property type="evidence" value="ECO:0007669"/>
    <property type="project" value="TreeGrafter"/>
</dbReference>
<feature type="signal peptide" evidence="3">
    <location>
        <begin position="1"/>
        <end position="15"/>
    </location>
</feature>
<dbReference type="CTD" id="933"/>
<proteinExistence type="predicted"/>
<feature type="region of interest" description="Disordered" evidence="1">
    <location>
        <begin position="851"/>
        <end position="873"/>
    </location>
</feature>
<dbReference type="PROSITE" id="PS51257">
    <property type="entry name" value="PROKAR_LIPOPROTEIN"/>
    <property type="match status" value="1"/>
</dbReference>
<dbReference type="Gene3D" id="2.60.40.10">
    <property type="entry name" value="Immunoglobulins"/>
    <property type="match status" value="7"/>
</dbReference>
<feature type="domain" description="Ig-like" evidence="4">
    <location>
        <begin position="343"/>
        <end position="424"/>
    </location>
</feature>
<evidence type="ECO:0000313" key="5">
    <source>
        <dbReference type="EMBL" id="KYO28242.1"/>
    </source>
</evidence>
<gene>
    <name evidence="5" type="primary">CD22</name>
    <name evidence="5" type="ORF">Y1Q_0005148</name>
</gene>
<feature type="domain" description="Ig-like" evidence="4">
    <location>
        <begin position="431"/>
        <end position="514"/>
    </location>
</feature>
<dbReference type="STRING" id="8496.A0A151MUR3"/>
<dbReference type="GO" id="GO:0055037">
    <property type="term" value="C:recycling endosome"/>
    <property type="evidence" value="ECO:0007669"/>
    <property type="project" value="TreeGrafter"/>
</dbReference>
<keyword evidence="2" id="KW-1133">Transmembrane helix</keyword>
<dbReference type="GO" id="GO:0042113">
    <property type="term" value="P:B cell activation"/>
    <property type="evidence" value="ECO:0007669"/>
    <property type="project" value="TreeGrafter"/>
</dbReference>
<keyword evidence="3" id="KW-0732">Signal</keyword>
<keyword evidence="2" id="KW-0472">Membrane</keyword>
<evidence type="ECO:0000256" key="2">
    <source>
        <dbReference type="SAM" id="Phobius"/>
    </source>
</evidence>
<sequence length="873" mass="94638">MWRLAWALFLPGALGSCQHPVEMPATLLAWPGSCLQIPCRYQACFTPFSSSTPGLVQTLVWYHNPRWDPKTRSHKGTELARIEAAAQSVLASNVSFLGNLESNCSLLIWDVGVGDNGTYGVWVNASRPQKKPVKAKEEQHQRWMEKIEVEVAAGRPTLRLEGSGQLREGALAQLRCSMPHHCPPRPLSLAWGGLEGLRGTRSQSWARLDTGGAETVAQLDLTPQRGDHGHVLTCALDAPGAPAASLKLHVLYPPSNVTLTAMPGPVVTEGQSVRLRCDVLGGANPAISQYRWTRNWEVLEEKSPQLEFTAQVPGSTGTYCCTAQNDEGKDTSPGLNLRVQYAPRAVVVMPETVLPAHAGAPAALLCSCQAEPPAANFHWFREGQELPGQDQAQLQLSPAQPKDAGAYVCQAHNSLGTARSAPFDLVVLYPPEAVWLTLEPEGQVLEGTGVRLSCAGGDARPAPTWAWYRDGRPLPLHLPGPMLELSVGPQHRGAYFCEAQNKLGTTRSFPAALDVLFRPREVQVELQAGRRVLAGTPVEMRCAVGSAQPPPTTFTWFLDNATLGPPGPDSALHLPHAHPHHAGHYHCRAENIAGATNSSSCFLSIWYPPQAVRLLAEPGGRLVEGGAATLHCEAKAWPHPHRYDWYRDGVWLGWGADPAWPLPRLQLQATGTYHCRATNQVGATDGPHLVLTVHYSAATMGRITAVTLGGSLALLIMLGALVLGLRRWRKRQQVPNDIVPVVGGQRSFRVKRKKVRHQEGGARLGFRPSGPPGTPDDALNYSEIQFPPGSHDGPAASPRMLRGDTVVYSVLKKPDGPQKAEARGDYENVGPAEEPELHYCSLVLPVRPVRRPDPAWDSDSDSGGSVQYAALRH</sequence>
<dbReference type="InterPro" id="IPR036179">
    <property type="entry name" value="Ig-like_dom_sf"/>
</dbReference>
<comment type="caution">
    <text evidence="5">The sequence shown here is derived from an EMBL/GenBank/DDBJ whole genome shotgun (WGS) entry which is preliminary data.</text>
</comment>
<dbReference type="PROSITE" id="PS50835">
    <property type="entry name" value="IG_LIKE"/>
    <property type="match status" value="5"/>
</dbReference>
<dbReference type="PANTHER" id="PTHR46958">
    <property type="entry name" value="B-CELL RECEPTOR CD22"/>
    <property type="match status" value="1"/>
</dbReference>
<feature type="domain" description="Ig-like" evidence="4">
    <location>
        <begin position="254"/>
        <end position="332"/>
    </location>
</feature>
<dbReference type="GeneID" id="106739625"/>